<gene>
    <name evidence="1" type="ORF">INT44_008710</name>
</gene>
<sequence length="84" mass="9509">MSFLPKFSILTQIAVPSVLVTVTYLQSGANVIHADSNTRSDAQQVKNTTPWKMLYFAKPPKRWWEVVDEHSSVSIATDHFQFGI</sequence>
<comment type="caution">
    <text evidence="1">The sequence shown here is derived from an EMBL/GenBank/DDBJ whole genome shotgun (WGS) entry which is preliminary data.</text>
</comment>
<dbReference type="OrthoDB" id="2372031at2759"/>
<dbReference type="Proteomes" id="UP000612746">
    <property type="component" value="Unassembled WGS sequence"/>
</dbReference>
<evidence type="ECO:0000313" key="2">
    <source>
        <dbReference type="Proteomes" id="UP000612746"/>
    </source>
</evidence>
<name>A0A8H7PYQ1_9FUNG</name>
<proteinExistence type="predicted"/>
<protein>
    <submittedName>
        <fullName evidence="1">Uncharacterized protein</fullName>
    </submittedName>
</protein>
<evidence type="ECO:0000313" key="1">
    <source>
        <dbReference type="EMBL" id="KAG2181894.1"/>
    </source>
</evidence>
<reference evidence="1" key="1">
    <citation type="submission" date="2020-12" db="EMBL/GenBank/DDBJ databases">
        <title>Metabolic potential, ecology and presence of endohyphal bacteria is reflected in genomic diversity of Mucoromycotina.</title>
        <authorList>
            <person name="Muszewska A."/>
            <person name="Okrasinska A."/>
            <person name="Steczkiewicz K."/>
            <person name="Drgas O."/>
            <person name="Orlowska M."/>
            <person name="Perlinska-Lenart U."/>
            <person name="Aleksandrzak-Piekarczyk T."/>
            <person name="Szatraj K."/>
            <person name="Zielenkiewicz U."/>
            <person name="Pilsyk S."/>
            <person name="Malc E."/>
            <person name="Mieczkowski P."/>
            <person name="Kruszewska J.S."/>
            <person name="Biernat P."/>
            <person name="Pawlowska J."/>
        </authorList>
    </citation>
    <scope>NUCLEOTIDE SEQUENCE</scope>
    <source>
        <strain evidence="1">WA0000051536</strain>
    </source>
</reference>
<accession>A0A8H7PYQ1</accession>
<keyword evidence="2" id="KW-1185">Reference proteome</keyword>
<dbReference type="AlphaFoldDB" id="A0A8H7PYQ1"/>
<organism evidence="1 2">
    <name type="scientific">Umbelopsis vinacea</name>
    <dbReference type="NCBI Taxonomy" id="44442"/>
    <lineage>
        <taxon>Eukaryota</taxon>
        <taxon>Fungi</taxon>
        <taxon>Fungi incertae sedis</taxon>
        <taxon>Mucoromycota</taxon>
        <taxon>Mucoromycotina</taxon>
        <taxon>Umbelopsidomycetes</taxon>
        <taxon>Umbelopsidales</taxon>
        <taxon>Umbelopsidaceae</taxon>
        <taxon>Umbelopsis</taxon>
    </lineage>
</organism>
<dbReference type="EMBL" id="JAEPRA010000008">
    <property type="protein sequence ID" value="KAG2181894.1"/>
    <property type="molecule type" value="Genomic_DNA"/>
</dbReference>